<keyword evidence="1" id="KW-0812">Transmembrane</keyword>
<sequence>MASTRRIVENRPGPFFMVMTATDTTVFGLLAFFAVLMALMAWWGIRLARRAERENAAATVHDVRAAAARHISGRDFAYVLLQGRLSAGTFTLNVHDANGALMTQATTHAVPMQGVLQTFTLDGRRYQCSTEGIMGRRVILREADTQQVVMSALHESLRVQFFRERSDDLLFEVKVGTVFAEYSTVLQQAQEIGRLVDANLAASRVRVLTLSGAELSRLERCFLLCRMPGGG</sequence>
<evidence type="ECO:0000313" key="2">
    <source>
        <dbReference type="EMBL" id="AMW03735.1"/>
    </source>
</evidence>
<dbReference type="STRING" id="1379270.GEMMAAP_00485"/>
<evidence type="ECO:0000256" key="1">
    <source>
        <dbReference type="SAM" id="Phobius"/>
    </source>
</evidence>
<dbReference type="KEGG" id="gph:GEMMAAP_00485"/>
<keyword evidence="1" id="KW-1133">Transmembrane helix</keyword>
<gene>
    <name evidence="2" type="ORF">GEMMAAP_00485</name>
</gene>
<organism evidence="2 3">
    <name type="scientific">Gemmatimonas phototrophica</name>
    <dbReference type="NCBI Taxonomy" id="1379270"/>
    <lineage>
        <taxon>Bacteria</taxon>
        <taxon>Pseudomonadati</taxon>
        <taxon>Gemmatimonadota</taxon>
        <taxon>Gemmatimonadia</taxon>
        <taxon>Gemmatimonadales</taxon>
        <taxon>Gemmatimonadaceae</taxon>
        <taxon>Gemmatimonas</taxon>
    </lineage>
</organism>
<proteinExistence type="predicted"/>
<keyword evidence="1" id="KW-0472">Membrane</keyword>
<dbReference type="AlphaFoldDB" id="A0A143BGJ5"/>
<reference evidence="2 3" key="2">
    <citation type="journal article" date="2016" name="Environ. Microbiol. Rep.">
        <title>Metagenomic evidence for the presence of phototrophic Gemmatimonadetes bacteria in diverse environments.</title>
        <authorList>
            <person name="Zeng Y."/>
            <person name="Baumbach J."/>
            <person name="Barbosa E.G."/>
            <person name="Azevedo V."/>
            <person name="Zhang C."/>
            <person name="Koblizek M."/>
        </authorList>
    </citation>
    <scope>NUCLEOTIDE SEQUENCE [LARGE SCALE GENOMIC DNA]</scope>
    <source>
        <strain evidence="2 3">AP64</strain>
    </source>
</reference>
<dbReference type="Proteomes" id="UP000076404">
    <property type="component" value="Chromosome"/>
</dbReference>
<keyword evidence="3" id="KW-1185">Reference proteome</keyword>
<feature type="transmembrane region" description="Helical" evidence="1">
    <location>
        <begin position="26"/>
        <end position="45"/>
    </location>
</feature>
<evidence type="ECO:0000313" key="3">
    <source>
        <dbReference type="Proteomes" id="UP000076404"/>
    </source>
</evidence>
<name>A0A143BGJ5_9BACT</name>
<protein>
    <submittedName>
        <fullName evidence="2">Uncharacterized protein</fullName>
    </submittedName>
</protein>
<accession>A0A143BGJ5</accession>
<reference evidence="2 3" key="1">
    <citation type="journal article" date="2014" name="Proc. Natl. Acad. Sci. U.S.A.">
        <title>Functional type 2 photosynthetic reaction centers found in the rare bacterial phylum Gemmatimonadetes.</title>
        <authorList>
            <person name="Zeng Y."/>
            <person name="Feng F."/>
            <person name="Medova H."/>
            <person name="Dean J."/>
            <person name="Koblizek M."/>
        </authorList>
    </citation>
    <scope>NUCLEOTIDE SEQUENCE [LARGE SCALE GENOMIC DNA]</scope>
    <source>
        <strain evidence="2 3">AP64</strain>
    </source>
</reference>
<dbReference type="EMBL" id="CP011454">
    <property type="protein sequence ID" value="AMW03735.1"/>
    <property type="molecule type" value="Genomic_DNA"/>
</dbReference>